<evidence type="ECO:0000256" key="1">
    <source>
        <dbReference type="SAM" id="MobiDB-lite"/>
    </source>
</evidence>
<feature type="non-terminal residue" evidence="2">
    <location>
        <position position="1"/>
    </location>
</feature>
<name>A0A0F8ZUD1_9ZZZZ</name>
<organism evidence="2">
    <name type="scientific">marine sediment metagenome</name>
    <dbReference type="NCBI Taxonomy" id="412755"/>
    <lineage>
        <taxon>unclassified sequences</taxon>
        <taxon>metagenomes</taxon>
        <taxon>ecological metagenomes</taxon>
    </lineage>
</organism>
<comment type="caution">
    <text evidence="2">The sequence shown here is derived from an EMBL/GenBank/DDBJ whole genome shotgun (WGS) entry which is preliminary data.</text>
</comment>
<protein>
    <submittedName>
        <fullName evidence="2">Uncharacterized protein</fullName>
    </submittedName>
</protein>
<sequence>AGHDRTAAALERRAGEIARKHKEVRQKIRTGASSGPGTYPWEVCIAQARKRGAVDPKAVCGAIRAASRRKYPAYWKARRRVRRNPSTDFHEEEARHDMDAAASSLAESLQQTSRSNALEWAMSASTYVGAAIAHAEAAGNRGLAAEAAELGSSIRKLTDQHVFQQFAKGGFARPVVNKTKKKTKKKTKRQASRGRNPAVSRFMRL</sequence>
<dbReference type="AlphaFoldDB" id="A0A0F8ZUD1"/>
<gene>
    <name evidence="2" type="ORF">LCGC14_2652760</name>
</gene>
<feature type="compositionally biased region" description="Basic and acidic residues" evidence="1">
    <location>
        <begin position="88"/>
        <end position="99"/>
    </location>
</feature>
<proteinExistence type="predicted"/>
<feature type="region of interest" description="Disordered" evidence="1">
    <location>
        <begin position="177"/>
        <end position="205"/>
    </location>
</feature>
<feature type="region of interest" description="Disordered" evidence="1">
    <location>
        <begin position="83"/>
        <end position="102"/>
    </location>
</feature>
<evidence type="ECO:0000313" key="2">
    <source>
        <dbReference type="EMBL" id="KKK97438.1"/>
    </source>
</evidence>
<dbReference type="EMBL" id="LAZR01046052">
    <property type="protein sequence ID" value="KKK97438.1"/>
    <property type="molecule type" value="Genomic_DNA"/>
</dbReference>
<feature type="compositionally biased region" description="Basic residues" evidence="1">
    <location>
        <begin position="178"/>
        <end position="192"/>
    </location>
</feature>
<accession>A0A0F8ZUD1</accession>
<reference evidence="2" key="1">
    <citation type="journal article" date="2015" name="Nature">
        <title>Complex archaea that bridge the gap between prokaryotes and eukaryotes.</title>
        <authorList>
            <person name="Spang A."/>
            <person name="Saw J.H."/>
            <person name="Jorgensen S.L."/>
            <person name="Zaremba-Niedzwiedzka K."/>
            <person name="Martijn J."/>
            <person name="Lind A.E."/>
            <person name="van Eijk R."/>
            <person name="Schleper C."/>
            <person name="Guy L."/>
            <person name="Ettema T.J."/>
        </authorList>
    </citation>
    <scope>NUCLEOTIDE SEQUENCE</scope>
</reference>